<gene>
    <name evidence="1" type="ORF">PODLI_1B007210</name>
</gene>
<organism evidence="1 2">
    <name type="scientific">Podarcis lilfordi</name>
    <name type="common">Lilford's wall lizard</name>
    <dbReference type="NCBI Taxonomy" id="74358"/>
    <lineage>
        <taxon>Eukaryota</taxon>
        <taxon>Metazoa</taxon>
        <taxon>Chordata</taxon>
        <taxon>Craniata</taxon>
        <taxon>Vertebrata</taxon>
        <taxon>Euteleostomi</taxon>
        <taxon>Lepidosauria</taxon>
        <taxon>Squamata</taxon>
        <taxon>Bifurcata</taxon>
        <taxon>Unidentata</taxon>
        <taxon>Episquamata</taxon>
        <taxon>Laterata</taxon>
        <taxon>Lacertibaenia</taxon>
        <taxon>Lacertidae</taxon>
        <taxon>Podarcis</taxon>
    </lineage>
</organism>
<dbReference type="EMBL" id="OX395126">
    <property type="protein sequence ID" value="CAI5763176.1"/>
    <property type="molecule type" value="Genomic_DNA"/>
</dbReference>
<reference evidence="1" key="1">
    <citation type="submission" date="2022-12" db="EMBL/GenBank/DDBJ databases">
        <authorList>
            <person name="Alioto T."/>
            <person name="Alioto T."/>
            <person name="Gomez Garrido J."/>
        </authorList>
    </citation>
    <scope>NUCLEOTIDE SEQUENCE</scope>
</reference>
<evidence type="ECO:0000313" key="2">
    <source>
        <dbReference type="Proteomes" id="UP001178461"/>
    </source>
</evidence>
<proteinExistence type="predicted"/>
<dbReference type="Proteomes" id="UP001178461">
    <property type="component" value="Chromosome 1"/>
</dbReference>
<dbReference type="AlphaFoldDB" id="A0AA35JNB9"/>
<evidence type="ECO:0000313" key="1">
    <source>
        <dbReference type="EMBL" id="CAI5763176.1"/>
    </source>
</evidence>
<accession>A0AA35JNB9</accession>
<name>A0AA35JNB9_9SAUR</name>
<sequence>MAAALEGCETCWRQNYPECIRMNPLCPFRRLYRKLLPYSERVFYQPDVFTGLNQRTIVLPRVHDSSFYLVCLVFCEDAHLAFFFKLEWDKQTVLFLVNI</sequence>
<keyword evidence="2" id="KW-1185">Reference proteome</keyword>
<protein>
    <submittedName>
        <fullName evidence="1">Uncharacterized protein</fullName>
    </submittedName>
</protein>